<feature type="region of interest" description="Disordered" evidence="12">
    <location>
        <begin position="2235"/>
        <end position="2301"/>
    </location>
</feature>
<feature type="region of interest" description="Disordered" evidence="12">
    <location>
        <begin position="1611"/>
        <end position="1703"/>
    </location>
</feature>
<reference evidence="15" key="2">
    <citation type="submission" date="2020-01" db="EMBL/GenBank/DDBJ databases">
        <authorList>
            <person name="Korhonen P.K.K."/>
            <person name="Guangxu M.G."/>
            <person name="Wang T.W."/>
            <person name="Stroehlein A.J.S."/>
            <person name="Young N.D."/>
            <person name="Ang C.-S.A."/>
            <person name="Fernando D.W.F."/>
            <person name="Lu H.L."/>
            <person name="Taylor S.T."/>
            <person name="Ehtesham M.E.M."/>
            <person name="Najaraj S.H.N."/>
            <person name="Harsha G.H.G."/>
            <person name="Madugundu A.M."/>
            <person name="Renuse S.R."/>
            <person name="Holt D.H."/>
            <person name="Pandey A.P."/>
            <person name="Papenfuss A.P."/>
            <person name="Gasser R.B.G."/>
            <person name="Fischer K.F."/>
        </authorList>
    </citation>
    <scope>NUCLEOTIDE SEQUENCE</scope>
    <source>
        <strain evidence="15">SSS_KF_BRIS2020</strain>
    </source>
</reference>
<dbReference type="PANTHER" id="PTHR24034:SF89">
    <property type="entry name" value="COMPLEMENT COMPONENT C1Q RECEPTOR"/>
    <property type="match status" value="1"/>
</dbReference>
<evidence type="ECO:0000256" key="11">
    <source>
        <dbReference type="PROSITE-ProRule" id="PRU00076"/>
    </source>
</evidence>
<evidence type="ECO:0000256" key="5">
    <source>
        <dbReference type="ARBA" id="ARBA00022737"/>
    </source>
</evidence>
<feature type="region of interest" description="Disordered" evidence="12">
    <location>
        <begin position="1282"/>
        <end position="1336"/>
    </location>
</feature>
<evidence type="ECO:0000313" key="16">
    <source>
        <dbReference type="EnsemblMetazoa" id="KAF7489577.1"/>
    </source>
</evidence>
<accession>A0A834R5S7</accession>
<keyword evidence="17" id="KW-1185">Reference proteome</keyword>
<feature type="compositionally biased region" description="Low complexity" evidence="12">
    <location>
        <begin position="1827"/>
        <end position="1868"/>
    </location>
</feature>
<keyword evidence="5" id="KW-0677">Repeat</keyword>
<feature type="region of interest" description="Disordered" evidence="12">
    <location>
        <begin position="255"/>
        <end position="274"/>
    </location>
</feature>
<organism evidence="15">
    <name type="scientific">Sarcoptes scabiei</name>
    <name type="common">Itch mite</name>
    <name type="synonym">Acarus scabiei</name>
    <dbReference type="NCBI Taxonomy" id="52283"/>
    <lineage>
        <taxon>Eukaryota</taxon>
        <taxon>Metazoa</taxon>
        <taxon>Ecdysozoa</taxon>
        <taxon>Arthropoda</taxon>
        <taxon>Chelicerata</taxon>
        <taxon>Arachnida</taxon>
        <taxon>Acari</taxon>
        <taxon>Acariformes</taxon>
        <taxon>Sarcoptiformes</taxon>
        <taxon>Astigmata</taxon>
        <taxon>Psoroptidia</taxon>
        <taxon>Sarcoptoidea</taxon>
        <taxon>Sarcoptidae</taxon>
        <taxon>Sarcoptinae</taxon>
        <taxon>Sarcoptes</taxon>
    </lineage>
</organism>
<dbReference type="Gene3D" id="2.10.25.10">
    <property type="entry name" value="Laminin"/>
    <property type="match status" value="1"/>
</dbReference>
<dbReference type="InterPro" id="IPR002049">
    <property type="entry name" value="LE_dom"/>
</dbReference>
<evidence type="ECO:0000256" key="8">
    <source>
        <dbReference type="ARBA" id="ARBA00023284"/>
    </source>
</evidence>
<keyword evidence="6 11" id="KW-1015">Disulfide bond</keyword>
<keyword evidence="4" id="KW-0732">Signal</keyword>
<feature type="region of interest" description="Disordered" evidence="12">
    <location>
        <begin position="389"/>
        <end position="443"/>
    </location>
</feature>
<dbReference type="EC" id="5.3.4.1" evidence="2"/>
<feature type="compositionally biased region" description="Low complexity" evidence="12">
    <location>
        <begin position="1104"/>
        <end position="1129"/>
    </location>
</feature>
<dbReference type="InterPro" id="IPR000742">
    <property type="entry name" value="EGF"/>
</dbReference>
<comment type="function">
    <text evidence="9">Protein disulfide isomerase. Promotes the localization of acetylcholine receptors (AChRs) to the plasma membrane.</text>
</comment>
<feature type="region of interest" description="Disordered" evidence="12">
    <location>
        <begin position="1890"/>
        <end position="1936"/>
    </location>
</feature>
<feature type="region of interest" description="Disordered" evidence="12">
    <location>
        <begin position="1035"/>
        <end position="1062"/>
    </location>
</feature>
<keyword evidence="13 15" id="KW-0812">Transmembrane</keyword>
<evidence type="ECO:0000256" key="12">
    <source>
        <dbReference type="SAM" id="MobiDB-lite"/>
    </source>
</evidence>
<dbReference type="PANTHER" id="PTHR24034">
    <property type="entry name" value="EGF-LIKE DOMAIN-CONTAINING PROTEIN"/>
    <property type="match status" value="1"/>
</dbReference>
<reference evidence="16" key="3">
    <citation type="submission" date="2022-06" db="UniProtKB">
        <authorList>
            <consortium name="EnsemblMetazoa"/>
        </authorList>
    </citation>
    <scope>IDENTIFICATION</scope>
</reference>
<dbReference type="PROSITE" id="PS00022">
    <property type="entry name" value="EGF_1"/>
    <property type="match status" value="1"/>
</dbReference>
<feature type="compositionally biased region" description="Low complexity" evidence="12">
    <location>
        <begin position="1526"/>
        <end position="1540"/>
    </location>
</feature>
<feature type="region of interest" description="Disordered" evidence="12">
    <location>
        <begin position="1491"/>
        <end position="1510"/>
    </location>
</feature>
<reference evidence="17" key="1">
    <citation type="journal article" date="2020" name="PLoS Negl. Trop. Dis.">
        <title>High-quality nuclear genome for Sarcoptes scabiei-A critical resource for a neglected parasite.</title>
        <authorList>
            <person name="Korhonen P.K."/>
            <person name="Gasser R.B."/>
            <person name="Ma G."/>
            <person name="Wang T."/>
            <person name="Stroehlein A.J."/>
            <person name="Young N.D."/>
            <person name="Ang C.S."/>
            <person name="Fernando D.D."/>
            <person name="Lu H.C."/>
            <person name="Taylor S."/>
            <person name="Reynolds S.L."/>
            <person name="Mofiz E."/>
            <person name="Najaraj S.H."/>
            <person name="Gowda H."/>
            <person name="Madugundu A."/>
            <person name="Renuse S."/>
            <person name="Holt D."/>
            <person name="Pandey A."/>
            <person name="Papenfuss A.T."/>
            <person name="Fischer K."/>
        </authorList>
    </citation>
    <scope>NUCLEOTIDE SEQUENCE [LARGE SCALE GENOMIC DNA]</scope>
</reference>
<dbReference type="PROSITE" id="PS01187">
    <property type="entry name" value="EGF_CA"/>
    <property type="match status" value="1"/>
</dbReference>
<evidence type="ECO:0000313" key="17">
    <source>
        <dbReference type="Proteomes" id="UP000070412"/>
    </source>
</evidence>
<feature type="compositionally biased region" description="Polar residues" evidence="12">
    <location>
        <begin position="1491"/>
        <end position="1500"/>
    </location>
</feature>
<feature type="region of interest" description="Disordered" evidence="12">
    <location>
        <begin position="329"/>
        <end position="371"/>
    </location>
</feature>
<dbReference type="OrthoDB" id="6430124at2759"/>
<feature type="compositionally biased region" description="Low complexity" evidence="12">
    <location>
        <begin position="35"/>
        <end position="78"/>
    </location>
</feature>
<name>A0A834R5S7_SARSC</name>
<dbReference type="CDD" id="cd00054">
    <property type="entry name" value="EGF_CA"/>
    <property type="match status" value="1"/>
</dbReference>
<keyword evidence="13" id="KW-0472">Membrane</keyword>
<evidence type="ECO:0000256" key="10">
    <source>
        <dbReference type="ARBA" id="ARBA00049822"/>
    </source>
</evidence>
<dbReference type="InterPro" id="IPR001881">
    <property type="entry name" value="EGF-like_Ca-bd_dom"/>
</dbReference>
<dbReference type="EMBL" id="WVUK01000064">
    <property type="protein sequence ID" value="KAF7489577.1"/>
    <property type="molecule type" value="Genomic_DNA"/>
</dbReference>
<dbReference type="FunFam" id="2.10.25.10:FF:000038">
    <property type="entry name" value="Fibrillin 2"/>
    <property type="match status" value="1"/>
</dbReference>
<keyword evidence="8" id="KW-0676">Redox-active center</keyword>
<dbReference type="PROSITE" id="PS50026">
    <property type="entry name" value="EGF_3"/>
    <property type="match status" value="2"/>
</dbReference>
<feature type="compositionally biased region" description="Basic residues" evidence="12">
    <location>
        <begin position="2279"/>
        <end position="2289"/>
    </location>
</feature>
<feature type="compositionally biased region" description="Polar residues" evidence="12">
    <location>
        <begin position="681"/>
        <end position="695"/>
    </location>
</feature>
<feature type="region of interest" description="Disordered" evidence="12">
    <location>
        <begin position="34"/>
        <end position="102"/>
    </location>
</feature>
<comment type="catalytic activity">
    <reaction evidence="1">
        <text>Catalyzes the rearrangement of -S-S- bonds in proteins.</text>
        <dbReference type="EC" id="5.3.4.1"/>
    </reaction>
</comment>
<keyword evidence="3 11" id="KW-0245">EGF-like domain</keyword>
<feature type="compositionally biased region" description="Polar residues" evidence="12">
    <location>
        <begin position="79"/>
        <end position="89"/>
    </location>
</feature>
<evidence type="ECO:0000256" key="4">
    <source>
        <dbReference type="ARBA" id="ARBA00022729"/>
    </source>
</evidence>
<evidence type="ECO:0000256" key="9">
    <source>
        <dbReference type="ARBA" id="ARBA00049626"/>
    </source>
</evidence>
<feature type="domain" description="EGF-like" evidence="14">
    <location>
        <begin position="2094"/>
        <end position="2133"/>
    </location>
</feature>
<dbReference type="SMART" id="SM00181">
    <property type="entry name" value="EGF"/>
    <property type="match status" value="3"/>
</dbReference>
<evidence type="ECO:0000256" key="1">
    <source>
        <dbReference type="ARBA" id="ARBA00001182"/>
    </source>
</evidence>
<feature type="compositionally biased region" description="Low complexity" evidence="12">
    <location>
        <begin position="1316"/>
        <end position="1332"/>
    </location>
</feature>
<feature type="compositionally biased region" description="Low complexity" evidence="12">
    <location>
        <begin position="1644"/>
        <end position="1665"/>
    </location>
</feature>
<evidence type="ECO:0000256" key="2">
    <source>
        <dbReference type="ARBA" id="ARBA00012723"/>
    </source>
</evidence>
<evidence type="ECO:0000259" key="14">
    <source>
        <dbReference type="PROSITE" id="PS50026"/>
    </source>
</evidence>
<dbReference type="Pfam" id="PF07645">
    <property type="entry name" value="EGF_CA"/>
    <property type="match status" value="1"/>
</dbReference>
<dbReference type="EnsemblMetazoa" id="SSS_1168s_mrna">
    <property type="protein sequence ID" value="KAF7489577.1"/>
    <property type="gene ID" value="SSS_1168"/>
</dbReference>
<dbReference type="SMART" id="SM00179">
    <property type="entry name" value="EGF_CA"/>
    <property type="match status" value="1"/>
</dbReference>
<feature type="compositionally biased region" description="Low complexity" evidence="12">
    <location>
        <begin position="1282"/>
        <end position="1298"/>
    </location>
</feature>
<feature type="region of interest" description="Disordered" evidence="12">
    <location>
        <begin position="1526"/>
        <end position="1578"/>
    </location>
</feature>
<dbReference type="Proteomes" id="UP000070412">
    <property type="component" value="Unassembled WGS sequence"/>
</dbReference>
<evidence type="ECO:0000256" key="7">
    <source>
        <dbReference type="ARBA" id="ARBA00023235"/>
    </source>
</evidence>
<keyword evidence="15" id="KW-0675">Receptor</keyword>
<dbReference type="GO" id="GO:0005509">
    <property type="term" value="F:calcium ion binding"/>
    <property type="evidence" value="ECO:0007669"/>
    <property type="project" value="InterPro"/>
</dbReference>
<dbReference type="InterPro" id="IPR000152">
    <property type="entry name" value="EGF-type_Asp/Asn_hydroxyl_site"/>
</dbReference>
<dbReference type="GO" id="GO:0003756">
    <property type="term" value="F:protein disulfide isomerase activity"/>
    <property type="evidence" value="ECO:0007669"/>
    <property type="project" value="UniProtKB-EC"/>
</dbReference>
<feature type="disulfide bond" evidence="11">
    <location>
        <begin position="2166"/>
        <end position="2175"/>
    </location>
</feature>
<feature type="transmembrane region" description="Helical" evidence="13">
    <location>
        <begin position="2180"/>
        <end position="2203"/>
    </location>
</feature>
<feature type="domain" description="EGF-like" evidence="14">
    <location>
        <begin position="2142"/>
        <end position="2176"/>
    </location>
</feature>
<sequence>MNRHRKTRLKSCEELIEPSSTLIDSLENLQQVEDSTATTTTTNSSDSLSLFSSSSSSSFKSSQSSTTSSESITMMRSSINSNEPSTGTLQIQRNRDRIDRSDNDSKQISSFFYLFFSYRDFSSQRDRSMRNKLNPIKLGIDQHYPFESRFRSASNASLTMKLFSSKLPPNHHQHHHHHLDHLDHRHHHQHHHHHRYLIVNRIVQMIMISLILSTITSSLSKWHCYAQETDFAIRPFSASLLHSSTQNRRQDGIHQISPRNDVDHHHHHHHQQQQNYKNFNNYNFNQQQSKALSPFDEPNLVPILTAPVPRSSESNPRPSFQRIRLNQHNQIPPLLPPPPPVSASSPSLMISSSSSLTMQNNPQSSNRQALYKQSASPFVLPDEFMPLTMTESPGPNYPRLAGRGPSRSLPPGPAAPIAGVPQPPRQSFRRIKPPQHGSWRIKPKNSILASNVHGGIEPSRVRNLNNPLRVSNTLPLPIVDPIVHNSLAARGPIGAQDEDLIHKPNALDNEDDPGIINRDRSSFYGTRLSSANDDDNGVLTLESLTRNSDHFEPIRTRSMESSFVPRSTTIPSVVPTPTIPLTYFTTYTYFTTVQRGTHTAMLSREQIISSTHLEPIDRNIVTAIEHHQGYLQPVASKMLLGTKTKGATTTIYNVASRVQVFNDDLYKVIFATSTKSLPSSTMVTKLQPSPMTTPTSKHRVVSTKVQDVVSPSISSSPSLSTPSSSIVNDERPIKSSIKIRLDQLQKQLMKQLSLLTYYYTLIEGTQTQYSTRVEESSNNYNGDLQTLVPSIAPTIDAYGLLKIISPSSIVPLGSRAHGESTTVVNLALNNYIKFNQVKNAQIDIKPFASVERPSSPSPSSTAILASSSVYIQPSEQTEKFDFGTTSRIETPRLSSTKFVVSSTPSLSSSINYETSELPGRTISSTFSQPSSSSSSTARRPGIRIKLKPYRSKQLTRHSKIKQTVVSTALNEDQINRSASSSSIDFASSLILTPTIIDQTPVMFNSATRQIFSPSDSYQLESIEPGQRRKIVYNARHKPSSTSSSFSSSSQYPSSASNLFDHQQPSINRFFSRRPTTSSRWLDDEPSSSPSFSPSSTMKWSRLESTTTSSSSLIPTISSPSLPTSVPPDVSDARHRSPTPSLDDFVPRLTSSLFGSDQFASQATTSPSLSSSWQLSSSPLSPEEIISSSKLNKNRLVKLTRLPGAAYNKWSPMYNSRVRVSSRRLIKSTYPASMLSSMLMPIEPTVSSDLESMIYTTTTHTVPFTIGSSIIYTTIEETNSQLLTPSLSPATHTSSSSSTREVDISPSFVLEDRKQSSSESTSDSSSSSVQESTPQIPSADSYVIVETSDIMTTSTLYSTYTYFATLFNGTRTSITPLEEVKTEYLTLREPITITRTIVPTVKITASKPSDKTLEASTVSIDTFDFDEENKSVEPDFETMMVTETFSTQTTLTHFITLFSGSHTILSSIEEISPTVMTKTKYIVPYTLSSQSSTVKSKQPSPTLSSQFSFATQSTSSPTTTALISSFTEWTTPEPTTTLEPEISVSDDKKSDEESPNFFDPNRMVESTSSSSTSPSGIEPGSVIELEDLLEGVQDAGPIGETIKDIVKDIFTKPDPSTIAPDSKSNDESSDEDQSKRFLDSSSPQSSSTMIATTTTTTTTTSTTSSTPALTIRPIPSSKRYPIFQTKPNKPSSSLSSSFKHYDSVHNGDQDDGDVIFSTQNDGHSSASASISTRYVTSVEKSIRTLTLTSTKVYYTRDSPLTITSVLTTTLSPITYVSTIIGSKTILGTYNSITPTKSLPSQPPSSSISIENYSIVATISSNDHHPEPTRTLSTISTSSSSSSSAGTATATTPSSSSSSTTLTSSSVTRPRLYRPKLTTEQMNKVKIASILNGANNSGGHQSINNNNNTNNTKKQSTSTTMNPTMTTTVKDHKSLRNKTSTSMNNINNSNNNIDHWNLCQPSCNITNKEYCREREPNRYVCECRPGYVRRPSDNLCQEIKNYLITVRVSKTAESEVIATSTTTDGELQKYARVARRQVVGKADGIAGLQVLSVDHSLRSKGALVNLTIQIDPKALNLQDELAKKLEPLGHLEKVIDFDECSSSLHNDCSPRARCLNEPGSYSCECLDPFIDFDPSLPGRICVTELKSCDYCHGRGDCWRNQSDIVCRCHPMFIGRRCEINGLLLAILVPIIAILMIIAIVCFFYCSRQLRQRNRRFKNLTAYGPVAVIGGTLDRKAMLETSSESSDPQHRSSHYQSESNPASARGSMARRNHQQQQQQQQQHHHHHHHHLGHLNGGGNNTATIRRESEPSIHSYNGTIGSHYNSLPHQIIIPRAKPTYALHPGQVYMW</sequence>
<feature type="compositionally biased region" description="Low complexity" evidence="12">
    <location>
        <begin position="1501"/>
        <end position="1510"/>
    </location>
</feature>
<evidence type="ECO:0000256" key="3">
    <source>
        <dbReference type="ARBA" id="ARBA00022536"/>
    </source>
</evidence>
<keyword evidence="7" id="KW-0413">Isomerase</keyword>
<feature type="compositionally biased region" description="Basic residues" evidence="12">
    <location>
        <begin position="427"/>
        <end position="443"/>
    </location>
</feature>
<feature type="compositionally biased region" description="Low complexity" evidence="12">
    <location>
        <begin position="1039"/>
        <end position="1056"/>
    </location>
</feature>
<feature type="region of interest" description="Disordered" evidence="12">
    <location>
        <begin position="681"/>
        <end position="701"/>
    </location>
</feature>
<dbReference type="InterPro" id="IPR009030">
    <property type="entry name" value="Growth_fac_rcpt_cys_sf"/>
</dbReference>
<evidence type="ECO:0000256" key="13">
    <source>
        <dbReference type="SAM" id="Phobius"/>
    </source>
</evidence>
<comment type="caution">
    <text evidence="11">Lacks conserved residue(s) required for the propagation of feature annotation.</text>
</comment>
<feature type="compositionally biased region" description="Low complexity" evidence="12">
    <location>
        <begin position="342"/>
        <end position="355"/>
    </location>
</feature>
<feature type="compositionally biased region" description="Polar residues" evidence="12">
    <location>
        <begin position="356"/>
        <end position="371"/>
    </location>
</feature>
<protein>
    <recommendedName>
        <fullName evidence="2">protein disulfide-isomerase</fullName>
        <ecNumber evidence="2">5.3.4.1</ecNumber>
    </recommendedName>
    <alternativeName>
        <fullName evidence="10">Cysteine-rich with EGF-like domain protein 1</fullName>
    </alternativeName>
</protein>
<feature type="compositionally biased region" description="Low complexity" evidence="12">
    <location>
        <begin position="1893"/>
        <end position="1926"/>
    </location>
</feature>
<dbReference type="PROSITE" id="PS00010">
    <property type="entry name" value="ASX_HYDROXYL"/>
    <property type="match status" value="1"/>
</dbReference>
<dbReference type="SUPFAM" id="SSF57184">
    <property type="entry name" value="Growth factor receptor domain"/>
    <property type="match status" value="1"/>
</dbReference>
<dbReference type="CDD" id="cd00055">
    <property type="entry name" value="EGF_Lam"/>
    <property type="match status" value="1"/>
</dbReference>
<feature type="compositionally biased region" description="Low complexity" evidence="12">
    <location>
        <begin position="1564"/>
        <end position="1578"/>
    </location>
</feature>
<feature type="region of interest" description="Disordered" evidence="12">
    <location>
        <begin position="919"/>
        <end position="942"/>
    </location>
</feature>
<dbReference type="InterPro" id="IPR049883">
    <property type="entry name" value="NOTCH1_EGF-like"/>
</dbReference>
<dbReference type="InterPro" id="IPR050751">
    <property type="entry name" value="ECM_structural_protein"/>
</dbReference>
<proteinExistence type="predicted"/>
<feature type="compositionally biased region" description="Basic and acidic residues" evidence="12">
    <location>
        <begin position="93"/>
        <end position="102"/>
    </location>
</feature>
<evidence type="ECO:0000313" key="15">
    <source>
        <dbReference type="EMBL" id="KAF7489577.1"/>
    </source>
</evidence>
<keyword evidence="13" id="KW-1133">Transmembrane helix</keyword>
<feature type="compositionally biased region" description="Low complexity" evidence="12">
    <location>
        <begin position="1086"/>
        <end position="1095"/>
    </location>
</feature>
<feature type="region of interest" description="Disordered" evidence="12">
    <location>
        <begin position="1077"/>
        <end position="1143"/>
    </location>
</feature>
<evidence type="ECO:0000256" key="6">
    <source>
        <dbReference type="ARBA" id="ARBA00023157"/>
    </source>
</evidence>
<feature type="region of interest" description="Disordered" evidence="12">
    <location>
        <begin position="1818"/>
        <end position="1878"/>
    </location>
</feature>
<gene>
    <name evidence="15" type="ORF">SSS_1168</name>
</gene>
<dbReference type="InterPro" id="IPR018097">
    <property type="entry name" value="EGF_Ca-bd_CS"/>
</dbReference>
<feature type="compositionally biased region" description="Low complexity" evidence="12">
    <location>
        <begin position="923"/>
        <end position="935"/>
    </location>
</feature>